<evidence type="ECO:0000313" key="7">
    <source>
        <dbReference type="EMBL" id="RJP68024.1"/>
    </source>
</evidence>
<accession>A0A419EUN0</accession>
<dbReference type="CDD" id="cd00377">
    <property type="entry name" value="ICL_PEPM"/>
    <property type="match status" value="1"/>
</dbReference>
<sequence>MSNESKTNAGRKLKDSLRRKKLIVAPGAYDALTAKLVEGAGFEAAYMTGYGTAASMRGLPDIGLLTMTEMLENVRAIAGAVGIPLIADADTGYGNAINVIRTVREFEKAGAAAIHIEDQVWPKRCGHMSGKQVIPKDEMAAKIRAAVEHRSTDDFLIIARTDALAVEGWENAIERGHAYVEAGADIMFVEAPETVEQMEQIPKLFDVPCLINMAPRTPSLPVETLEKMGFAIAIYPAACLAATIRANLDSLRHLKETGQTQDFGDFLSAFMEFNQFIGVPGYNELEEKFKSQQGNE</sequence>
<dbReference type="FunFam" id="3.20.20.60:FF:000009">
    <property type="entry name" value="2-methylisocitrate lyase"/>
    <property type="match status" value="1"/>
</dbReference>
<dbReference type="SUPFAM" id="SSF51621">
    <property type="entry name" value="Phosphoenolpyruvate/pyruvate domain"/>
    <property type="match status" value="1"/>
</dbReference>
<dbReference type="Proteomes" id="UP000285961">
    <property type="component" value="Unassembled WGS sequence"/>
</dbReference>
<gene>
    <name evidence="7" type="ORF">C4532_13360</name>
</gene>
<organism evidence="7 8">
    <name type="scientific">Candidatus Abyssobacteria bacterium SURF_17</name>
    <dbReference type="NCBI Taxonomy" id="2093361"/>
    <lineage>
        <taxon>Bacteria</taxon>
        <taxon>Pseudomonadati</taxon>
        <taxon>Candidatus Hydrogenedentota</taxon>
        <taxon>Candidatus Abyssobacteria</taxon>
    </lineage>
</organism>
<dbReference type="PANTHER" id="PTHR42905:SF5">
    <property type="entry name" value="CARBOXYVINYL-CARBOXYPHOSPHONATE PHOSPHORYLMUTASE, CHLOROPLASTIC"/>
    <property type="match status" value="1"/>
</dbReference>
<proteinExistence type="inferred from homology"/>
<evidence type="ECO:0000256" key="3">
    <source>
        <dbReference type="ARBA" id="ARBA00012260"/>
    </source>
</evidence>
<protein>
    <recommendedName>
        <fullName evidence="6">2-methylisocitrate lyase</fullName>
        <ecNumber evidence="3">4.1.3.30</ecNumber>
    </recommendedName>
</protein>
<comment type="function">
    <text evidence="5">Involved in the catabolism of short chain fatty acids (SCFA) via the 2-methylcitrate cycle I (propionate degradation route). Catalyzes the thermodynamically favored C-C bond cleavage of (2R,3S)-2-methylisocitrate to yield pyruvate and succinate via an alpha-carboxy-carbanion intermediate.</text>
</comment>
<dbReference type="EMBL" id="QZKI01000095">
    <property type="protein sequence ID" value="RJP68024.1"/>
    <property type="molecule type" value="Genomic_DNA"/>
</dbReference>
<dbReference type="InterPro" id="IPR040442">
    <property type="entry name" value="Pyrv_kinase-like_dom_sf"/>
</dbReference>
<dbReference type="GO" id="GO:0046421">
    <property type="term" value="F:methylisocitrate lyase activity"/>
    <property type="evidence" value="ECO:0007669"/>
    <property type="project" value="UniProtKB-EC"/>
</dbReference>
<dbReference type="AlphaFoldDB" id="A0A419EUN0"/>
<comment type="similarity">
    <text evidence="2">Belongs to the isocitrate lyase/PEP mutase superfamily. Methylisocitrate lyase family.</text>
</comment>
<comment type="caution">
    <text evidence="7">The sequence shown here is derived from an EMBL/GenBank/DDBJ whole genome shotgun (WGS) entry which is preliminary data.</text>
</comment>
<dbReference type="InterPro" id="IPR015813">
    <property type="entry name" value="Pyrv/PenolPyrv_kinase-like_dom"/>
</dbReference>
<comment type="catalytic activity">
    <reaction evidence="1">
        <text>(2S,3R)-3-hydroxybutane-1,2,3-tricarboxylate = pyruvate + succinate</text>
        <dbReference type="Rhea" id="RHEA:16809"/>
        <dbReference type="ChEBI" id="CHEBI:15361"/>
        <dbReference type="ChEBI" id="CHEBI:30031"/>
        <dbReference type="ChEBI" id="CHEBI:57429"/>
        <dbReference type="EC" id="4.1.3.30"/>
    </reaction>
</comment>
<evidence type="ECO:0000256" key="6">
    <source>
        <dbReference type="ARBA" id="ARBA00073849"/>
    </source>
</evidence>
<dbReference type="Pfam" id="PF13714">
    <property type="entry name" value="PEP_mutase"/>
    <property type="match status" value="1"/>
</dbReference>
<dbReference type="PANTHER" id="PTHR42905">
    <property type="entry name" value="PHOSPHOENOLPYRUVATE CARBOXYLASE"/>
    <property type="match status" value="1"/>
</dbReference>
<evidence type="ECO:0000313" key="8">
    <source>
        <dbReference type="Proteomes" id="UP000285961"/>
    </source>
</evidence>
<dbReference type="PROSITE" id="PS00161">
    <property type="entry name" value="ISOCITRATE_LYASE"/>
    <property type="match status" value="1"/>
</dbReference>
<evidence type="ECO:0000256" key="4">
    <source>
        <dbReference type="ARBA" id="ARBA00044762"/>
    </source>
</evidence>
<evidence type="ECO:0000256" key="2">
    <source>
        <dbReference type="ARBA" id="ARBA00009282"/>
    </source>
</evidence>
<dbReference type="InterPro" id="IPR039556">
    <property type="entry name" value="ICL/PEPM"/>
</dbReference>
<dbReference type="InterPro" id="IPR018523">
    <property type="entry name" value="Isocitrate_lyase_ph_CS"/>
</dbReference>
<evidence type="ECO:0000256" key="1">
    <source>
        <dbReference type="ARBA" id="ARBA00001050"/>
    </source>
</evidence>
<evidence type="ECO:0000256" key="5">
    <source>
        <dbReference type="ARBA" id="ARBA00057039"/>
    </source>
</evidence>
<dbReference type="Gene3D" id="3.20.20.60">
    <property type="entry name" value="Phosphoenolpyruvate-binding domains"/>
    <property type="match status" value="1"/>
</dbReference>
<reference evidence="7 8" key="1">
    <citation type="journal article" date="2017" name="ISME J.">
        <title>Energy and carbon metabolisms in a deep terrestrial subsurface fluid microbial community.</title>
        <authorList>
            <person name="Momper L."/>
            <person name="Jungbluth S.P."/>
            <person name="Lee M.D."/>
            <person name="Amend J.P."/>
        </authorList>
    </citation>
    <scope>NUCLEOTIDE SEQUENCE [LARGE SCALE GENOMIC DNA]</scope>
    <source>
        <strain evidence="7">SURF_17</strain>
    </source>
</reference>
<dbReference type="EC" id="4.1.3.30" evidence="3"/>
<name>A0A419EUN0_9BACT</name>
<comment type="subunit">
    <text evidence="4">Homotetramer; dimer of dimers.</text>
</comment>